<name>A0A848QPK8_9SPHN</name>
<organism evidence="2 3">
    <name type="scientific">Pontixanthobacter rizhaonensis</name>
    <dbReference type="NCBI Taxonomy" id="2730337"/>
    <lineage>
        <taxon>Bacteria</taxon>
        <taxon>Pseudomonadati</taxon>
        <taxon>Pseudomonadota</taxon>
        <taxon>Alphaproteobacteria</taxon>
        <taxon>Sphingomonadales</taxon>
        <taxon>Erythrobacteraceae</taxon>
        <taxon>Pontixanthobacter</taxon>
    </lineage>
</organism>
<evidence type="ECO:0000259" key="1">
    <source>
        <dbReference type="Pfam" id="PF05118"/>
    </source>
</evidence>
<gene>
    <name evidence="2" type="ORF">HKD42_10735</name>
</gene>
<comment type="caution">
    <text evidence="2">The sequence shown here is derived from an EMBL/GenBank/DDBJ whole genome shotgun (WGS) entry which is preliminary data.</text>
</comment>
<dbReference type="EMBL" id="JABCRE010000003">
    <property type="protein sequence ID" value="NMW32537.1"/>
    <property type="molecule type" value="Genomic_DNA"/>
</dbReference>
<dbReference type="SUPFAM" id="SSF51197">
    <property type="entry name" value="Clavaminate synthase-like"/>
    <property type="match status" value="1"/>
</dbReference>
<proteinExistence type="predicted"/>
<dbReference type="InterPro" id="IPR007803">
    <property type="entry name" value="Asp/Arg/Pro-Hydrxlase"/>
</dbReference>
<sequence length="200" mass="22534">MQALARIPPVKKPGTIRDLGSADVTALASAVGQLSEAVWAGQDSCKENDFPVLGKTRHIVFRFIRHNRDPQDFYSNRIWDIWRPKLLPVMEQVTAGYRHRETVYPKVMLARLPAGERIGAHSDGQGSHAYTHKIHVPLISNPDAIFTVGDTAQHLEVGRAYEVNNIVHHSAINRGDEDRIHLIFEHFDQSRAYQQTGEEG</sequence>
<dbReference type="RefSeq" id="WP_170013211.1">
    <property type="nucleotide sequence ID" value="NZ_JABCRE010000003.1"/>
</dbReference>
<accession>A0A848QPK8</accession>
<dbReference type="Gene3D" id="2.60.120.330">
    <property type="entry name" value="B-lactam Antibiotic, Isopenicillin N Synthase, Chain"/>
    <property type="match status" value="1"/>
</dbReference>
<dbReference type="Proteomes" id="UP000561181">
    <property type="component" value="Unassembled WGS sequence"/>
</dbReference>
<dbReference type="Pfam" id="PF05118">
    <property type="entry name" value="Asp_Arg_Hydrox"/>
    <property type="match status" value="1"/>
</dbReference>
<dbReference type="InterPro" id="IPR027443">
    <property type="entry name" value="IPNS-like_sf"/>
</dbReference>
<dbReference type="AlphaFoldDB" id="A0A848QPK8"/>
<reference evidence="2 3" key="1">
    <citation type="submission" date="2020-04" db="EMBL/GenBank/DDBJ databases">
        <authorList>
            <person name="Liu A."/>
        </authorList>
    </citation>
    <scope>NUCLEOTIDE SEQUENCE [LARGE SCALE GENOMIC DNA]</scope>
    <source>
        <strain evidence="2 3">RZ02</strain>
    </source>
</reference>
<feature type="domain" description="Aspartyl/asparaginy/proline hydroxylase" evidence="1">
    <location>
        <begin position="88"/>
        <end position="185"/>
    </location>
</feature>
<evidence type="ECO:0000313" key="3">
    <source>
        <dbReference type="Proteomes" id="UP000561181"/>
    </source>
</evidence>
<evidence type="ECO:0000313" key="2">
    <source>
        <dbReference type="EMBL" id="NMW32537.1"/>
    </source>
</evidence>
<protein>
    <submittedName>
        <fullName evidence="2">Aspartyl beta-hydroxylase</fullName>
    </submittedName>
</protein>
<keyword evidence="3" id="KW-1185">Reference proteome</keyword>